<dbReference type="Pfam" id="PF00561">
    <property type="entry name" value="Abhydrolase_1"/>
    <property type="match status" value="1"/>
</dbReference>
<accession>A0A2T0BGI6</accession>
<evidence type="ECO:0000259" key="2">
    <source>
        <dbReference type="Pfam" id="PF00561"/>
    </source>
</evidence>
<keyword evidence="1" id="KW-0472">Membrane</keyword>
<dbReference type="OrthoDB" id="1817159at2"/>
<dbReference type="SUPFAM" id="SSF53474">
    <property type="entry name" value="alpha/beta-Hydrolases"/>
    <property type="match status" value="1"/>
</dbReference>
<dbReference type="EMBL" id="PVXQ01000010">
    <property type="protein sequence ID" value="PRR83016.1"/>
    <property type="molecule type" value="Genomic_DNA"/>
</dbReference>
<evidence type="ECO:0000256" key="1">
    <source>
        <dbReference type="SAM" id="Phobius"/>
    </source>
</evidence>
<dbReference type="Proteomes" id="UP000239471">
    <property type="component" value="Unassembled WGS sequence"/>
</dbReference>
<sequence length="324" mass="36927">MDLFFILFLIILAIVGIVLEEIILLYENKDSKAPGMLIEASNGSLHIFSKGIGKTTLVFTSGTGCASPYYDFYNLQESVSKFTKTALYERYGYGYSNDLSHGIPLDSLVDDIRFALKKSGHTPPYIFLAHSMASIEVLRYTQMYPNEVMGIILEEGVNPEIKDTIPLPNILTLRSMQFLKFIGLLRLAFKIPFFKNQVITAASSKEIIKIKTRLTIKNFWNENMVYEMKNFKRNCSTVLSHGTNFKNLPIQILTAENRRAYSDPVNKIWLQSQKNMRNFSTNTDQIIVEGSDHFIHDDNNDIIISAIKSILKNKLTAPHYLEKS</sequence>
<feature type="domain" description="AB hydrolase-1" evidence="2">
    <location>
        <begin position="72"/>
        <end position="298"/>
    </location>
</feature>
<feature type="transmembrane region" description="Helical" evidence="1">
    <location>
        <begin position="6"/>
        <end position="26"/>
    </location>
</feature>
<keyword evidence="1" id="KW-0812">Transmembrane</keyword>
<dbReference type="GO" id="GO:0016787">
    <property type="term" value="F:hydrolase activity"/>
    <property type="evidence" value="ECO:0007669"/>
    <property type="project" value="UniProtKB-KW"/>
</dbReference>
<proteinExistence type="predicted"/>
<evidence type="ECO:0000313" key="4">
    <source>
        <dbReference type="Proteomes" id="UP000239471"/>
    </source>
</evidence>
<dbReference type="RefSeq" id="WP_106059260.1">
    <property type="nucleotide sequence ID" value="NZ_PVXQ01000010.1"/>
</dbReference>
<keyword evidence="1" id="KW-1133">Transmembrane helix</keyword>
<comment type="caution">
    <text evidence="3">The sequence shown here is derived from an EMBL/GenBank/DDBJ whole genome shotgun (WGS) entry which is preliminary data.</text>
</comment>
<evidence type="ECO:0000313" key="3">
    <source>
        <dbReference type="EMBL" id="PRR83016.1"/>
    </source>
</evidence>
<dbReference type="AlphaFoldDB" id="A0A2T0BGI6"/>
<dbReference type="InterPro" id="IPR029058">
    <property type="entry name" value="AB_hydrolase_fold"/>
</dbReference>
<dbReference type="InterPro" id="IPR000073">
    <property type="entry name" value="AB_hydrolase_1"/>
</dbReference>
<dbReference type="Gene3D" id="3.40.50.1820">
    <property type="entry name" value="alpha/beta hydrolase"/>
    <property type="match status" value="1"/>
</dbReference>
<reference evidence="3 4" key="1">
    <citation type="submission" date="2018-03" db="EMBL/GenBank/DDBJ databases">
        <title>Genome sequence of Clostridium vincentii DSM 10228.</title>
        <authorList>
            <person name="Poehlein A."/>
            <person name="Daniel R."/>
        </authorList>
    </citation>
    <scope>NUCLEOTIDE SEQUENCE [LARGE SCALE GENOMIC DNA]</scope>
    <source>
        <strain evidence="3 4">DSM 10228</strain>
    </source>
</reference>
<protein>
    <submittedName>
        <fullName evidence="3">Alpha/beta hydrolase family protein</fullName>
    </submittedName>
</protein>
<gene>
    <name evidence="3" type="ORF">CLVI_12650</name>
</gene>
<keyword evidence="4" id="KW-1185">Reference proteome</keyword>
<name>A0A2T0BGI6_9CLOT</name>
<organism evidence="3 4">
    <name type="scientific">Clostridium vincentii</name>
    <dbReference type="NCBI Taxonomy" id="52704"/>
    <lineage>
        <taxon>Bacteria</taxon>
        <taxon>Bacillati</taxon>
        <taxon>Bacillota</taxon>
        <taxon>Clostridia</taxon>
        <taxon>Eubacteriales</taxon>
        <taxon>Clostridiaceae</taxon>
        <taxon>Clostridium</taxon>
    </lineage>
</organism>
<keyword evidence="3" id="KW-0378">Hydrolase</keyword>